<feature type="compositionally biased region" description="Polar residues" evidence="5">
    <location>
        <begin position="427"/>
        <end position="440"/>
    </location>
</feature>
<protein>
    <submittedName>
        <fullName evidence="9">Uncharacterized protein</fullName>
    </submittedName>
</protein>
<dbReference type="Proteomes" id="UP001497525">
    <property type="component" value="Unassembled WGS sequence"/>
</dbReference>
<dbReference type="PANTHER" id="PTHR46075:SF2">
    <property type="entry name" value="RHO GTPASE ACTIVATING PROTEIN AT 5A, ISOFORM A"/>
    <property type="match status" value="1"/>
</dbReference>
<evidence type="ECO:0000259" key="6">
    <source>
        <dbReference type="PROSITE" id="PS50001"/>
    </source>
</evidence>
<dbReference type="InterPro" id="IPR036860">
    <property type="entry name" value="SH2_dom_sf"/>
</dbReference>
<feature type="compositionally biased region" description="Low complexity" evidence="5">
    <location>
        <begin position="833"/>
        <end position="845"/>
    </location>
</feature>
<reference evidence="9" key="1">
    <citation type="submission" date="2024-06" db="EMBL/GenBank/DDBJ databases">
        <authorList>
            <person name="Liu X."/>
            <person name="Lenzi L."/>
            <person name="Haldenby T S."/>
            <person name="Uol C."/>
        </authorList>
    </citation>
    <scope>NUCLEOTIDE SEQUENCE</scope>
</reference>
<feature type="compositionally biased region" description="Pro residues" evidence="5">
    <location>
        <begin position="289"/>
        <end position="301"/>
    </location>
</feature>
<dbReference type="SMART" id="SM00252">
    <property type="entry name" value="SH2"/>
    <property type="match status" value="1"/>
</dbReference>
<dbReference type="InterPro" id="IPR000980">
    <property type="entry name" value="SH2"/>
</dbReference>
<dbReference type="SUPFAM" id="SSF48350">
    <property type="entry name" value="GTPase activation domain, GAP"/>
    <property type="match status" value="1"/>
</dbReference>
<evidence type="ECO:0000256" key="2">
    <source>
        <dbReference type="ARBA" id="ARBA00022723"/>
    </source>
</evidence>
<dbReference type="CDD" id="cd20806">
    <property type="entry name" value="C1_CHN"/>
    <property type="match status" value="1"/>
</dbReference>
<dbReference type="InterPro" id="IPR020454">
    <property type="entry name" value="DAG/PE-bd"/>
</dbReference>
<dbReference type="GO" id="GO:0007165">
    <property type="term" value="P:signal transduction"/>
    <property type="evidence" value="ECO:0007669"/>
    <property type="project" value="InterPro"/>
</dbReference>
<feature type="region of interest" description="Disordered" evidence="5">
    <location>
        <begin position="283"/>
        <end position="307"/>
    </location>
</feature>
<dbReference type="PROSITE" id="PS00479">
    <property type="entry name" value="ZF_DAG_PE_1"/>
    <property type="match status" value="1"/>
</dbReference>
<feature type="region of interest" description="Disordered" evidence="5">
    <location>
        <begin position="405"/>
        <end position="440"/>
    </location>
</feature>
<keyword evidence="2" id="KW-0479">Metal-binding</keyword>
<dbReference type="Pfam" id="PF00017">
    <property type="entry name" value="SH2"/>
    <property type="match status" value="1"/>
</dbReference>
<evidence type="ECO:0000313" key="10">
    <source>
        <dbReference type="Proteomes" id="UP001497525"/>
    </source>
</evidence>
<dbReference type="Pfam" id="PF00620">
    <property type="entry name" value="RhoGAP"/>
    <property type="match status" value="1"/>
</dbReference>
<evidence type="ECO:0000256" key="1">
    <source>
        <dbReference type="ARBA" id="ARBA00022468"/>
    </source>
</evidence>
<dbReference type="PROSITE" id="PS50001">
    <property type="entry name" value="SH2"/>
    <property type="match status" value="1"/>
</dbReference>
<evidence type="ECO:0000256" key="3">
    <source>
        <dbReference type="ARBA" id="ARBA00022833"/>
    </source>
</evidence>
<feature type="compositionally biased region" description="Polar residues" evidence="5">
    <location>
        <begin position="849"/>
        <end position="877"/>
    </location>
</feature>
<evidence type="ECO:0000259" key="7">
    <source>
        <dbReference type="PROSITE" id="PS50081"/>
    </source>
</evidence>
<dbReference type="SUPFAM" id="SSF55550">
    <property type="entry name" value="SH2 domain"/>
    <property type="match status" value="1"/>
</dbReference>
<keyword evidence="3" id="KW-0862">Zinc</keyword>
<dbReference type="EMBL" id="CAXLJL010000933">
    <property type="protein sequence ID" value="CAL5141849.1"/>
    <property type="molecule type" value="Genomic_DNA"/>
</dbReference>
<dbReference type="GO" id="GO:0005096">
    <property type="term" value="F:GTPase activator activity"/>
    <property type="evidence" value="ECO:0007669"/>
    <property type="project" value="UniProtKB-KW"/>
</dbReference>
<accession>A0AAV2U1I8</accession>
<dbReference type="CDD" id="cd10352">
    <property type="entry name" value="SH2_a2chimerin_b2chimerin"/>
    <property type="match status" value="1"/>
</dbReference>
<dbReference type="SUPFAM" id="SSF57889">
    <property type="entry name" value="Cysteine-rich domain"/>
    <property type="match status" value="1"/>
</dbReference>
<dbReference type="PROSITE" id="PS50238">
    <property type="entry name" value="RHOGAP"/>
    <property type="match status" value="1"/>
</dbReference>
<proteinExistence type="predicted"/>
<dbReference type="InterPro" id="IPR046349">
    <property type="entry name" value="C1-like_sf"/>
</dbReference>
<dbReference type="Gene3D" id="1.10.555.10">
    <property type="entry name" value="Rho GTPase activation protein"/>
    <property type="match status" value="1"/>
</dbReference>
<dbReference type="Pfam" id="PF00130">
    <property type="entry name" value="C1_1"/>
    <property type="match status" value="1"/>
</dbReference>
<dbReference type="FunFam" id="3.30.505.10:FF:000019">
    <property type="entry name" value="Chimaerin"/>
    <property type="match status" value="1"/>
</dbReference>
<dbReference type="PRINTS" id="PR00008">
    <property type="entry name" value="DAGPEDOMAIN"/>
</dbReference>
<evidence type="ECO:0000256" key="5">
    <source>
        <dbReference type="SAM" id="MobiDB-lite"/>
    </source>
</evidence>
<feature type="region of interest" description="Disordered" evidence="5">
    <location>
        <begin position="783"/>
        <end position="877"/>
    </location>
</feature>
<feature type="region of interest" description="Disordered" evidence="5">
    <location>
        <begin position="456"/>
        <end position="486"/>
    </location>
</feature>
<dbReference type="Gene3D" id="3.30.60.20">
    <property type="match status" value="1"/>
</dbReference>
<comment type="caution">
    <text evidence="9">The sequence shown here is derived from an EMBL/GenBank/DDBJ whole genome shotgun (WGS) entry which is preliminary data.</text>
</comment>
<evidence type="ECO:0000313" key="9">
    <source>
        <dbReference type="EMBL" id="CAL5141849.1"/>
    </source>
</evidence>
<dbReference type="InterPro" id="IPR035840">
    <property type="entry name" value="Chimaerin_SH2"/>
</dbReference>
<dbReference type="SMART" id="SM00109">
    <property type="entry name" value="C1"/>
    <property type="match status" value="1"/>
</dbReference>
<dbReference type="Gene3D" id="3.30.505.10">
    <property type="entry name" value="SH2 domain"/>
    <property type="match status" value="1"/>
</dbReference>
<organism evidence="9 10">
    <name type="scientific">Calicophoron daubneyi</name>
    <name type="common">Rumen fluke</name>
    <name type="synonym">Paramphistomum daubneyi</name>
    <dbReference type="NCBI Taxonomy" id="300641"/>
    <lineage>
        <taxon>Eukaryota</taxon>
        <taxon>Metazoa</taxon>
        <taxon>Spiralia</taxon>
        <taxon>Lophotrochozoa</taxon>
        <taxon>Platyhelminthes</taxon>
        <taxon>Trematoda</taxon>
        <taxon>Digenea</taxon>
        <taxon>Plagiorchiida</taxon>
        <taxon>Pronocephalata</taxon>
        <taxon>Paramphistomoidea</taxon>
        <taxon>Paramphistomidae</taxon>
        <taxon>Calicophoron</taxon>
    </lineage>
</organism>
<feature type="domain" description="Rho-GAP" evidence="8">
    <location>
        <begin position="579"/>
        <end position="773"/>
    </location>
</feature>
<dbReference type="InterPro" id="IPR002219">
    <property type="entry name" value="PKC_DAG/PE"/>
</dbReference>
<keyword evidence="1" id="KW-0343">GTPase activation</keyword>
<evidence type="ECO:0000259" key="8">
    <source>
        <dbReference type="PROSITE" id="PS50238"/>
    </source>
</evidence>
<dbReference type="AlphaFoldDB" id="A0AAV2U1I8"/>
<feature type="compositionally biased region" description="Basic and acidic residues" evidence="5">
    <location>
        <begin position="783"/>
        <end position="797"/>
    </location>
</feature>
<keyword evidence="4" id="KW-0727">SH2 domain</keyword>
<dbReference type="PANTHER" id="PTHR46075">
    <property type="entry name" value="CHIMERIN FAMILY MEMBER"/>
    <property type="match status" value="1"/>
</dbReference>
<dbReference type="InterPro" id="IPR008936">
    <property type="entry name" value="Rho_GTPase_activation_prot"/>
</dbReference>
<feature type="compositionally biased region" description="Polar residues" evidence="5">
    <location>
        <begin position="798"/>
        <end position="807"/>
    </location>
</feature>
<dbReference type="InterPro" id="IPR051854">
    <property type="entry name" value="Rho-type_GAP"/>
</dbReference>
<feature type="domain" description="Phorbol-ester/DAG-type" evidence="7">
    <location>
        <begin position="516"/>
        <end position="566"/>
    </location>
</feature>
<dbReference type="SMART" id="SM00324">
    <property type="entry name" value="RhoGAP"/>
    <property type="match status" value="1"/>
</dbReference>
<evidence type="ECO:0000256" key="4">
    <source>
        <dbReference type="PROSITE-ProRule" id="PRU00191"/>
    </source>
</evidence>
<dbReference type="FunFam" id="3.30.60.20:FF:000025">
    <property type="entry name" value="Chimaerin"/>
    <property type="match status" value="1"/>
</dbReference>
<feature type="domain" description="SH2" evidence="6">
    <location>
        <begin position="44"/>
        <end position="116"/>
    </location>
</feature>
<gene>
    <name evidence="9" type="ORF">CDAUBV1_LOCUS17151</name>
</gene>
<dbReference type="InterPro" id="IPR000198">
    <property type="entry name" value="RhoGAP_dom"/>
</dbReference>
<dbReference type="GO" id="GO:0046872">
    <property type="term" value="F:metal ion binding"/>
    <property type="evidence" value="ECO:0007669"/>
    <property type="project" value="UniProtKB-KW"/>
</dbReference>
<name>A0AAV2U1I8_CALDB</name>
<dbReference type="PROSITE" id="PS50081">
    <property type="entry name" value="ZF_DAG_PE_2"/>
    <property type="match status" value="1"/>
</dbReference>
<sequence length="877" mass="97104">MSDRKLEFRIWQTRLYNLQREAPKPHVVPCTRHLPSRPPQYGIEYHGSITRQSTEKLLEDAPDGAYLIRDSQRAENAYTLVIRFDKVDKNFKLFYDEKNKQHYVGENRFDTIELLVADGLIHFYVETRGADVLQKIAEANNYEQSPFYRMRYHTFNASALGASLDQMLDRSVNLGTGNNRQESQPINVQRRQSPPVIDANKNLVPSSRPALPQTRSSLWRRQSIDAGQLTRRVTASPISSSVAVADGFTTQGQPVVARSDSSRRYREWPPLADRCSLRNIMDRSNSIPAQPPESPPVPPPRITQNSTISSQFYPSNQLLVQSSLAPQADAHTYFETPSADLSLPAPGEPMPVTSPRIPVSSEIMVPTSPIKLPHIPEDIGFATGSSPDTPGLSFAPLASSGSREFDSIGSLTNSSSCSSGHVGGSQMHPSPTHSVPDSAHVNSSLLAGSNIRRFASTGDSSNKSLSPDKGVNKLENNLGTETGGVGSTAMRNLQERYNLPAACFVDQSQSISDSKPHTFKLHTFRGPHWCDYCTHFIWGLVAQGYKCTDCGFQAHKRCADRVPWDCLPDIKQLKRVFGVDLTSLTRAEHKAVPTILVRCIDELERRDAFACEGLYRVPGNRDRIEEARAAFDKDSESADISEAKIPDLNIITSLIKLFLRQLPVPLITYEVYPELIEAVRDENLAENEKQIAIRTILGHLPRAHYESLRYFMGHIRRVAEHRGTNMMSASNLAIVLAPSLMVSSYSDPTSCLAGTRSEHSLVERFIKDFDALFPPLAHPIRRHETTSECNPDPRDRPNSQLITGTPTSPVPPLSRAPAGSKRKFLRNRRSVDAPLMSAAASSPPAVVESNGNKGSNANSFSPVYPVSNSPFTVNTPL</sequence>
<feature type="compositionally biased region" description="Low complexity" evidence="5">
    <location>
        <begin position="407"/>
        <end position="420"/>
    </location>
</feature>